<evidence type="ECO:0000313" key="2">
    <source>
        <dbReference type="Proteomes" id="UP000019375"/>
    </source>
</evidence>
<proteinExistence type="predicted"/>
<dbReference type="InterPro" id="IPR036291">
    <property type="entry name" value="NAD(P)-bd_dom_sf"/>
</dbReference>
<reference evidence="2" key="1">
    <citation type="journal article" date="2013" name="Genome Announc.">
        <title>Genome sequence of the food spoilage yeast Zygosaccharomyces bailii CLIB 213(T).</title>
        <authorList>
            <person name="Galeote V."/>
            <person name="Bigey F."/>
            <person name="Devillers H."/>
            <person name="Neuveglise C."/>
            <person name="Dequin S."/>
        </authorList>
    </citation>
    <scope>NUCLEOTIDE SEQUENCE [LARGE SCALE GENOMIC DNA]</scope>
    <source>
        <strain evidence="2">CLIB 213 / ATCC 58445 / CBS 680 / CCRC 21525 / NBRC 1098 / NCYC 1416 / NRRL Y-2227</strain>
    </source>
</reference>
<protein>
    <submittedName>
        <fullName evidence="1">BN860_11320g1_1</fullName>
    </submittedName>
</protein>
<dbReference type="Proteomes" id="UP000019375">
    <property type="component" value="Unassembled WGS sequence"/>
</dbReference>
<dbReference type="InterPro" id="IPR002347">
    <property type="entry name" value="SDR_fam"/>
</dbReference>
<sequence>MFSDRLYRLASTFYAIVGTGKKLEETDTVLILGGSNGLGRELCISLYNRKIRVINVDTINFLPLNKYYSFINCHDFADTSNVRNAMQDVKSLEFVITALINNVQRDFETIYDEEDEKVIDGSVDRMRDCVSSNLTNVMIATKFFLKEIVPQTIRLSKEKLQDYYVVNLSTLLTLHVPERASRYISSKAALNQFHDSLTSECRCSPRRAKIKTLLVFLPYVRDLETWKYLRPYLSEQLVQCMQDGRRGDVLLRIDNTPLTACKISDAATCRLSNMLPKWKQ</sequence>
<dbReference type="OrthoDB" id="10253736at2759"/>
<dbReference type="AlphaFoldDB" id="A0A8J2T3L2"/>
<name>A0A8J2T3L2_ZYGB2</name>
<accession>A0A8J2T3L2</accession>
<dbReference type="PANTHER" id="PTHR24322">
    <property type="entry name" value="PKSB"/>
    <property type="match status" value="1"/>
</dbReference>
<dbReference type="SUPFAM" id="SSF51735">
    <property type="entry name" value="NAD(P)-binding Rossmann-fold domains"/>
    <property type="match status" value="1"/>
</dbReference>
<evidence type="ECO:0000313" key="1">
    <source>
        <dbReference type="EMBL" id="CDF88484.1"/>
    </source>
</evidence>
<dbReference type="GO" id="GO:0016616">
    <property type="term" value="F:oxidoreductase activity, acting on the CH-OH group of donors, NAD or NADP as acceptor"/>
    <property type="evidence" value="ECO:0007669"/>
    <property type="project" value="TreeGrafter"/>
</dbReference>
<keyword evidence="2" id="KW-1185">Reference proteome</keyword>
<dbReference type="Gene3D" id="3.40.50.720">
    <property type="entry name" value="NAD(P)-binding Rossmann-like Domain"/>
    <property type="match status" value="1"/>
</dbReference>
<organism evidence="1 2">
    <name type="scientific">Zygosaccharomyces bailii (strain CLIB 213 / ATCC 58445 / CBS 680 / BCRC 21525 / NBRC 1098 / NCYC 1416 / NRRL Y-2227)</name>
    <dbReference type="NCBI Taxonomy" id="1333698"/>
    <lineage>
        <taxon>Eukaryota</taxon>
        <taxon>Fungi</taxon>
        <taxon>Dikarya</taxon>
        <taxon>Ascomycota</taxon>
        <taxon>Saccharomycotina</taxon>
        <taxon>Saccharomycetes</taxon>
        <taxon>Saccharomycetales</taxon>
        <taxon>Saccharomycetaceae</taxon>
        <taxon>Zygosaccharomyces</taxon>
    </lineage>
</organism>
<dbReference type="Pfam" id="PF00106">
    <property type="entry name" value="adh_short"/>
    <property type="match status" value="1"/>
</dbReference>
<dbReference type="EMBL" id="HG316455">
    <property type="protein sequence ID" value="CDF88484.1"/>
    <property type="molecule type" value="Genomic_DNA"/>
</dbReference>
<gene>
    <name evidence="1" type="ORF">BN860_11320g</name>
</gene>
<dbReference type="PANTHER" id="PTHR24322:SF744">
    <property type="entry name" value="OXIDOREDUCTASE-LIKE PROTEIN SRL4"/>
    <property type="match status" value="1"/>
</dbReference>